<dbReference type="GO" id="GO:1990281">
    <property type="term" value="C:efflux pump complex"/>
    <property type="evidence" value="ECO:0007669"/>
    <property type="project" value="TreeGrafter"/>
</dbReference>
<dbReference type="GO" id="GO:0009279">
    <property type="term" value="C:cell outer membrane"/>
    <property type="evidence" value="ECO:0007669"/>
    <property type="project" value="UniProtKB-SubCell"/>
</dbReference>
<feature type="signal peptide" evidence="8">
    <location>
        <begin position="1"/>
        <end position="24"/>
    </location>
</feature>
<dbReference type="PANTHER" id="PTHR30026:SF20">
    <property type="entry name" value="OUTER MEMBRANE PROTEIN TOLC"/>
    <property type="match status" value="1"/>
</dbReference>
<evidence type="ECO:0000313" key="9">
    <source>
        <dbReference type="EMBL" id="XBH08884.1"/>
    </source>
</evidence>
<organism evidence="9">
    <name type="scientific">Edaphobacter paludis</name>
    <dbReference type="NCBI Taxonomy" id="3035702"/>
    <lineage>
        <taxon>Bacteria</taxon>
        <taxon>Pseudomonadati</taxon>
        <taxon>Acidobacteriota</taxon>
        <taxon>Terriglobia</taxon>
        <taxon>Terriglobales</taxon>
        <taxon>Acidobacteriaceae</taxon>
        <taxon>Edaphobacter</taxon>
    </lineage>
</organism>
<comment type="similarity">
    <text evidence="2">Belongs to the outer membrane factor (OMF) (TC 1.B.17) family.</text>
</comment>
<evidence type="ECO:0000256" key="6">
    <source>
        <dbReference type="ARBA" id="ARBA00023136"/>
    </source>
</evidence>
<evidence type="ECO:0000256" key="3">
    <source>
        <dbReference type="ARBA" id="ARBA00022448"/>
    </source>
</evidence>
<feature type="chain" id="PRO_5043288508" evidence="8">
    <location>
        <begin position="25"/>
        <end position="449"/>
    </location>
</feature>
<evidence type="ECO:0000256" key="8">
    <source>
        <dbReference type="SAM" id="SignalP"/>
    </source>
</evidence>
<dbReference type="GO" id="GO:0015562">
    <property type="term" value="F:efflux transmembrane transporter activity"/>
    <property type="evidence" value="ECO:0007669"/>
    <property type="project" value="InterPro"/>
</dbReference>
<dbReference type="EMBL" id="CP121195">
    <property type="protein sequence ID" value="XBH12106.1"/>
    <property type="molecule type" value="Genomic_DNA"/>
</dbReference>
<evidence type="ECO:0000256" key="1">
    <source>
        <dbReference type="ARBA" id="ARBA00004442"/>
    </source>
</evidence>
<evidence type="ECO:0000256" key="2">
    <source>
        <dbReference type="ARBA" id="ARBA00007613"/>
    </source>
</evidence>
<evidence type="ECO:0000256" key="4">
    <source>
        <dbReference type="ARBA" id="ARBA00022452"/>
    </source>
</evidence>
<dbReference type="SUPFAM" id="SSF56954">
    <property type="entry name" value="Outer membrane efflux proteins (OEP)"/>
    <property type="match status" value="1"/>
</dbReference>
<dbReference type="EMBL" id="CP121194">
    <property type="protein sequence ID" value="XBH08884.1"/>
    <property type="molecule type" value="Genomic_DNA"/>
</dbReference>
<comment type="subcellular location">
    <subcellularLocation>
        <location evidence="1">Cell outer membrane</location>
    </subcellularLocation>
</comment>
<evidence type="ECO:0000256" key="7">
    <source>
        <dbReference type="ARBA" id="ARBA00023237"/>
    </source>
</evidence>
<keyword evidence="7" id="KW-0998">Cell outer membrane</keyword>
<accession>A0AAU7CTV2</accession>
<keyword evidence="4" id="KW-1134">Transmembrane beta strand</keyword>
<proteinExistence type="inferred from homology"/>
<dbReference type="RefSeq" id="WP_348266394.1">
    <property type="nucleotide sequence ID" value="NZ_CP121194.1"/>
</dbReference>
<dbReference type="Pfam" id="PF02321">
    <property type="entry name" value="OEP"/>
    <property type="match status" value="1"/>
</dbReference>
<accession>A0AAU7D5G0</accession>
<protein>
    <submittedName>
        <fullName evidence="9">TolC family protein</fullName>
    </submittedName>
</protein>
<dbReference type="Gene3D" id="1.20.1600.10">
    <property type="entry name" value="Outer membrane efflux proteins (OEP)"/>
    <property type="match status" value="1"/>
</dbReference>
<name>A0AAU7CTV2_9BACT</name>
<dbReference type="KEGG" id="epl:P4G45_10300"/>
<dbReference type="InterPro" id="IPR003423">
    <property type="entry name" value="OMP_efflux"/>
</dbReference>
<dbReference type="InterPro" id="IPR051906">
    <property type="entry name" value="TolC-like"/>
</dbReference>
<evidence type="ECO:0000313" key="10">
    <source>
        <dbReference type="EMBL" id="XBH12106.1"/>
    </source>
</evidence>
<sequence>MRIFVAGKALLCIGLASASAVASAQQVQAAGAAAPASAITLDQAISRAKANEPNFAAAMAASGVSKLDRSIARSALLPSVIYHNQFLYTQGTGALTPVGPAGTVPTPRFIANNAVHEYTSQGVVSETIGLQQFTALARASAAASLASANLEIARRGLVSTVVSLFYTSLATENKVAVAQRAASEADGFVTQAEQRETAREGAHADVVKAQLQQQQRSRDLADAIVQAQKARLDLGVLLFPDPRSPYTLTMAATPPLPARTDVEAAAAQHNPELQSALASLHESNLGVTAARAAYLPDLSLDFAYGIDAAQFATRNPEGFRNLGYSATATLDIPVWDWFATQHRVKQSQILQHAARVVLSSTQRQLIAQLDEFYAEAVTARGQLESLNLSVQTAAESLRLTRLRYTAGEATVLEVVDAENSLTTAELAREDGTIRYQISLANLQLLTGTI</sequence>
<keyword evidence="6" id="KW-0472">Membrane</keyword>
<dbReference type="GO" id="GO:0015288">
    <property type="term" value="F:porin activity"/>
    <property type="evidence" value="ECO:0007669"/>
    <property type="project" value="TreeGrafter"/>
</dbReference>
<gene>
    <name evidence="9" type="ORF">P4G45_10300</name>
    <name evidence="10" type="ORF">P8936_10330</name>
</gene>
<evidence type="ECO:0000256" key="5">
    <source>
        <dbReference type="ARBA" id="ARBA00022692"/>
    </source>
</evidence>
<dbReference type="AlphaFoldDB" id="A0AAU7CTV2"/>
<keyword evidence="3" id="KW-0813">Transport</keyword>
<reference evidence="9" key="1">
    <citation type="submission" date="2023-03" db="EMBL/GenBank/DDBJ databases">
        <title>Edaphobacter sp.</title>
        <authorList>
            <person name="Huber K.J."/>
            <person name="Papendorf J."/>
            <person name="Pilke C."/>
            <person name="Bunk B."/>
            <person name="Sproeer C."/>
            <person name="Pester M."/>
        </authorList>
    </citation>
    <scope>NUCLEOTIDE SEQUENCE</scope>
    <source>
        <strain evidence="9">DSM 109919</strain>
        <strain evidence="10">DSM 109920</strain>
    </source>
</reference>
<keyword evidence="5" id="KW-0812">Transmembrane</keyword>
<dbReference type="PANTHER" id="PTHR30026">
    <property type="entry name" value="OUTER MEMBRANE PROTEIN TOLC"/>
    <property type="match status" value="1"/>
</dbReference>
<keyword evidence="8" id="KW-0732">Signal</keyword>